<dbReference type="VEuPathDB" id="FungiDB:PPTG_08032"/>
<dbReference type="Gene3D" id="3.30.420.10">
    <property type="entry name" value="Ribonuclease H-like superfamily/Ribonuclease H"/>
    <property type="match status" value="1"/>
</dbReference>
<gene>
    <name evidence="1" type="ORF">PPTG_08032</name>
</gene>
<dbReference type="OrthoDB" id="113327at2759"/>
<dbReference type="OMA" id="WCISNVE"/>
<dbReference type="PANTHER" id="PTHR47169">
    <property type="entry name" value="OS01G0541250 PROTEIN"/>
    <property type="match status" value="1"/>
</dbReference>
<dbReference type="AlphaFoldDB" id="W2QKM2"/>
<organism evidence="1 2">
    <name type="scientific">Phytophthora nicotianae (strain INRA-310)</name>
    <name type="common">Phytophthora parasitica</name>
    <dbReference type="NCBI Taxonomy" id="761204"/>
    <lineage>
        <taxon>Eukaryota</taxon>
        <taxon>Sar</taxon>
        <taxon>Stramenopiles</taxon>
        <taxon>Oomycota</taxon>
        <taxon>Peronosporomycetes</taxon>
        <taxon>Peronosporales</taxon>
        <taxon>Peronosporaceae</taxon>
        <taxon>Phytophthora</taxon>
    </lineage>
</organism>
<reference evidence="2" key="1">
    <citation type="submission" date="2011-12" db="EMBL/GenBank/DDBJ databases">
        <authorList>
            <consortium name="The Broad Institute Genome Sequencing Platform"/>
            <person name="Russ C."/>
            <person name="Tyler B."/>
            <person name="Panabieres F."/>
            <person name="Shan W."/>
            <person name="Tripathy S."/>
            <person name="Grunwald N."/>
            <person name="Machado M."/>
            <person name="Young S.K."/>
            <person name="Zeng Q."/>
            <person name="Gargeya S."/>
            <person name="Fitzgerald M."/>
            <person name="Haas B."/>
            <person name="Abouelleil A."/>
            <person name="Alvarado L."/>
            <person name="Arachchi H.M."/>
            <person name="Berlin A."/>
            <person name="Chapman S.B."/>
            <person name="Gearin G."/>
            <person name="Goldberg J."/>
            <person name="Griggs A."/>
            <person name="Gujja S."/>
            <person name="Hansen M."/>
            <person name="Heiman D."/>
            <person name="Howarth C."/>
            <person name="Larimer J."/>
            <person name="Lui A."/>
            <person name="MacDonald P.J.P."/>
            <person name="McCowen C."/>
            <person name="Montmayeur A."/>
            <person name="Murphy C."/>
            <person name="Neiman D."/>
            <person name="Pearson M."/>
            <person name="Priest M."/>
            <person name="Roberts A."/>
            <person name="Saif S."/>
            <person name="Shea T."/>
            <person name="Sisk P."/>
            <person name="Stolte C."/>
            <person name="Sykes S."/>
            <person name="Wortman J."/>
            <person name="Nusbaum C."/>
            <person name="Birren B."/>
        </authorList>
    </citation>
    <scope>NUCLEOTIDE SEQUENCE [LARGE SCALE GENOMIC DNA]</scope>
    <source>
        <strain evidence="2">INRA-310</strain>
    </source>
</reference>
<dbReference type="PANTHER" id="PTHR47169:SF2">
    <property type="entry name" value="OS01G0541250 PROTEIN"/>
    <property type="match status" value="1"/>
</dbReference>
<dbReference type="InterPro" id="IPR036397">
    <property type="entry name" value="RNaseH_sf"/>
</dbReference>
<dbReference type="GeneID" id="20177861"/>
<proteinExistence type="predicted"/>
<protein>
    <recommendedName>
        <fullName evidence="3">Tc1-like transposase DDE domain-containing protein</fullName>
    </recommendedName>
</protein>
<evidence type="ECO:0000313" key="2">
    <source>
        <dbReference type="Proteomes" id="UP000018817"/>
    </source>
</evidence>
<name>W2QKM2_PHYN3</name>
<accession>W2QKM2</accession>
<sequence>MNHSLFCFPKLKGFLLSAQHKRLGWCISNVETDSLYFNDVFDTIHVDEMLFYLTEARRRYYLLPGEPIPHRQVRSKRYITKVMMLAAVVRPRWDLDSRACFDGKLGIRPFIERKPAVRSSRRRPAGTLVTMEGRVNQETYRNILIQQLLPAIREKWHFSGRGGCVRVQQDNAPARIDTSDQRFATAVAEQGLNVQLCFHPPNSPDFNCLDLSLFSAI</sequence>
<dbReference type="RefSeq" id="XP_008901181.1">
    <property type="nucleotide sequence ID" value="XM_008902933.1"/>
</dbReference>
<dbReference type="STRING" id="761204.W2QKM2"/>
<dbReference type="GO" id="GO:0003676">
    <property type="term" value="F:nucleic acid binding"/>
    <property type="evidence" value="ECO:0007669"/>
    <property type="project" value="InterPro"/>
</dbReference>
<evidence type="ECO:0008006" key="3">
    <source>
        <dbReference type="Google" id="ProtNLM"/>
    </source>
</evidence>
<reference evidence="1 2" key="2">
    <citation type="submission" date="2013-11" db="EMBL/GenBank/DDBJ databases">
        <title>The Genome Sequence of Phytophthora parasitica INRA-310.</title>
        <authorList>
            <consortium name="The Broad Institute Genomics Platform"/>
            <person name="Russ C."/>
            <person name="Tyler B."/>
            <person name="Panabieres F."/>
            <person name="Shan W."/>
            <person name="Tripathy S."/>
            <person name="Grunwald N."/>
            <person name="Machado M."/>
            <person name="Johnson C.S."/>
            <person name="Arredondo F."/>
            <person name="Hong C."/>
            <person name="Coffey M."/>
            <person name="Young S.K."/>
            <person name="Zeng Q."/>
            <person name="Gargeya S."/>
            <person name="Fitzgerald M."/>
            <person name="Abouelleil A."/>
            <person name="Alvarado L."/>
            <person name="Chapman S.B."/>
            <person name="Gainer-Dewar J."/>
            <person name="Goldberg J."/>
            <person name="Griggs A."/>
            <person name="Gujja S."/>
            <person name="Hansen M."/>
            <person name="Howarth C."/>
            <person name="Imamovic A."/>
            <person name="Ireland A."/>
            <person name="Larimer J."/>
            <person name="McCowan C."/>
            <person name="Murphy C."/>
            <person name="Pearson M."/>
            <person name="Poon T.W."/>
            <person name="Priest M."/>
            <person name="Roberts A."/>
            <person name="Saif S."/>
            <person name="Shea T."/>
            <person name="Sykes S."/>
            <person name="Wortman J."/>
            <person name="Nusbaum C."/>
            <person name="Birren B."/>
        </authorList>
    </citation>
    <scope>NUCLEOTIDE SEQUENCE [LARGE SCALE GENOMIC DNA]</scope>
    <source>
        <strain evidence="1 2">INRA-310</strain>
    </source>
</reference>
<evidence type="ECO:0000313" key="1">
    <source>
        <dbReference type="EMBL" id="ETN13099.1"/>
    </source>
</evidence>
<dbReference type="EMBL" id="KI669575">
    <property type="protein sequence ID" value="ETN13099.1"/>
    <property type="molecule type" value="Genomic_DNA"/>
</dbReference>
<dbReference type="Proteomes" id="UP000018817">
    <property type="component" value="Unassembled WGS sequence"/>
</dbReference>